<dbReference type="STRING" id="1797247.A2419_02280"/>
<sequence length="200" mass="20593">MANPQLTAYIRENLTKFSKEAVIQSLSTAGWSAIDISAAFMELEHPAPPAPAPAPAPTPVAPAVTEPTVVPAPAIPPASSIAIEIPAAAPVVAPTISTPPVQAKSPIQTAAPQDSNSAFLAEMTKRRKEAEAMHPQNQTIEQGGVSISVGGYTPSQSTVTQGGLVGMVMKTGLVKTEQQANVVLIGIIIVCLGTAAWFIL</sequence>
<dbReference type="AlphaFoldDB" id="A0A1F4Y1Y6"/>
<evidence type="ECO:0000313" key="3">
    <source>
        <dbReference type="Proteomes" id="UP000176568"/>
    </source>
</evidence>
<proteinExistence type="predicted"/>
<organism evidence="2 3">
    <name type="scientific">Candidatus Adlerbacteria bacterium RIFOXYC1_FULL_48_26</name>
    <dbReference type="NCBI Taxonomy" id="1797247"/>
    <lineage>
        <taxon>Bacteria</taxon>
        <taxon>Candidatus Adleribacteriota</taxon>
    </lineage>
</organism>
<dbReference type="EMBL" id="MEXB01000017">
    <property type="protein sequence ID" value="OGC87858.1"/>
    <property type="molecule type" value="Genomic_DNA"/>
</dbReference>
<dbReference type="Proteomes" id="UP000176568">
    <property type="component" value="Unassembled WGS sequence"/>
</dbReference>
<comment type="caution">
    <text evidence="2">The sequence shown here is derived from an EMBL/GenBank/DDBJ whole genome shotgun (WGS) entry which is preliminary data.</text>
</comment>
<keyword evidence="1" id="KW-0812">Transmembrane</keyword>
<evidence type="ECO:0000256" key="1">
    <source>
        <dbReference type="SAM" id="Phobius"/>
    </source>
</evidence>
<gene>
    <name evidence="2" type="ORF">A2419_02280</name>
</gene>
<accession>A0A1F4Y1Y6</accession>
<keyword evidence="1" id="KW-1133">Transmembrane helix</keyword>
<name>A0A1F4Y1Y6_9BACT</name>
<reference evidence="2 3" key="1">
    <citation type="journal article" date="2016" name="Nat. Commun.">
        <title>Thousands of microbial genomes shed light on interconnected biogeochemical processes in an aquifer system.</title>
        <authorList>
            <person name="Anantharaman K."/>
            <person name="Brown C.T."/>
            <person name="Hug L.A."/>
            <person name="Sharon I."/>
            <person name="Castelle C.J."/>
            <person name="Probst A.J."/>
            <person name="Thomas B.C."/>
            <person name="Singh A."/>
            <person name="Wilkins M.J."/>
            <person name="Karaoz U."/>
            <person name="Brodie E.L."/>
            <person name="Williams K.H."/>
            <person name="Hubbard S.S."/>
            <person name="Banfield J.F."/>
        </authorList>
    </citation>
    <scope>NUCLEOTIDE SEQUENCE [LARGE SCALE GENOMIC DNA]</scope>
</reference>
<protein>
    <submittedName>
        <fullName evidence="2">Uncharacterized protein</fullName>
    </submittedName>
</protein>
<keyword evidence="1" id="KW-0472">Membrane</keyword>
<evidence type="ECO:0000313" key="2">
    <source>
        <dbReference type="EMBL" id="OGC87858.1"/>
    </source>
</evidence>
<feature type="transmembrane region" description="Helical" evidence="1">
    <location>
        <begin position="180"/>
        <end position="199"/>
    </location>
</feature>